<keyword evidence="2" id="KW-1185">Reference proteome</keyword>
<dbReference type="EMBL" id="JAXUIC010000011">
    <property type="protein sequence ID" value="KAK4562923.1"/>
    <property type="molecule type" value="Genomic_DNA"/>
</dbReference>
<comment type="caution">
    <text evidence="1">The sequence shown here is derived from an EMBL/GenBank/DDBJ whole genome shotgun (WGS) entry which is preliminary data.</text>
</comment>
<organism evidence="1 2">
    <name type="scientific">Quercus rubra</name>
    <name type="common">Northern red oak</name>
    <name type="synonym">Quercus borealis</name>
    <dbReference type="NCBI Taxonomy" id="3512"/>
    <lineage>
        <taxon>Eukaryota</taxon>
        <taxon>Viridiplantae</taxon>
        <taxon>Streptophyta</taxon>
        <taxon>Embryophyta</taxon>
        <taxon>Tracheophyta</taxon>
        <taxon>Spermatophyta</taxon>
        <taxon>Magnoliopsida</taxon>
        <taxon>eudicotyledons</taxon>
        <taxon>Gunneridae</taxon>
        <taxon>Pentapetalae</taxon>
        <taxon>rosids</taxon>
        <taxon>fabids</taxon>
        <taxon>Fagales</taxon>
        <taxon>Fagaceae</taxon>
        <taxon>Quercus</taxon>
    </lineage>
</organism>
<name>A0AAN7I7F2_QUERU</name>
<reference evidence="1 2" key="1">
    <citation type="journal article" date="2023" name="G3 (Bethesda)">
        <title>A haplotype-resolved chromosome-scale genome for Quercus rubra L. provides insights into the genetics of adaptive traits for red oak species.</title>
        <authorList>
            <person name="Kapoor B."/>
            <person name="Jenkins J."/>
            <person name="Schmutz J."/>
            <person name="Zhebentyayeva T."/>
            <person name="Kuelheim C."/>
            <person name="Coggeshall M."/>
            <person name="Heim C."/>
            <person name="Lasky J.R."/>
            <person name="Leites L."/>
            <person name="Islam-Faridi N."/>
            <person name="Romero-Severson J."/>
            <person name="DeLeo V.L."/>
            <person name="Lucas S.M."/>
            <person name="Lazic D."/>
            <person name="Gailing O."/>
            <person name="Carlson J."/>
            <person name="Staton M."/>
        </authorList>
    </citation>
    <scope>NUCLEOTIDE SEQUENCE [LARGE SCALE GENOMIC DNA]</scope>
    <source>
        <strain evidence="1">Pseudo-F2</strain>
    </source>
</reference>
<sequence length="71" mass="7925">MIALTSTSLPTKTSDLDLLQFSRLQVSDKHSNCIFRVVGKYFPGCTLPNLGLDPLQKTIMCKLTQEVTFYG</sequence>
<evidence type="ECO:0000313" key="1">
    <source>
        <dbReference type="EMBL" id="KAK4562923.1"/>
    </source>
</evidence>
<gene>
    <name evidence="1" type="ORF">RGQ29_005414</name>
</gene>
<accession>A0AAN7I7F2</accession>
<evidence type="ECO:0000313" key="2">
    <source>
        <dbReference type="Proteomes" id="UP001324115"/>
    </source>
</evidence>
<dbReference type="Proteomes" id="UP001324115">
    <property type="component" value="Unassembled WGS sequence"/>
</dbReference>
<dbReference type="AlphaFoldDB" id="A0AAN7I7F2"/>
<proteinExistence type="predicted"/>
<protein>
    <submittedName>
        <fullName evidence="1">Uncharacterized protein</fullName>
    </submittedName>
</protein>